<organism evidence="3 4">
    <name type="scientific">Panagrellus redivivus</name>
    <name type="common">Microworm</name>
    <dbReference type="NCBI Taxonomy" id="6233"/>
    <lineage>
        <taxon>Eukaryota</taxon>
        <taxon>Metazoa</taxon>
        <taxon>Ecdysozoa</taxon>
        <taxon>Nematoda</taxon>
        <taxon>Chromadorea</taxon>
        <taxon>Rhabditida</taxon>
        <taxon>Tylenchina</taxon>
        <taxon>Panagrolaimomorpha</taxon>
        <taxon>Panagrolaimoidea</taxon>
        <taxon>Panagrolaimidae</taxon>
        <taxon>Panagrellus</taxon>
    </lineage>
</organism>
<feature type="chain" id="PRO_5028863750" evidence="2">
    <location>
        <begin position="17"/>
        <end position="285"/>
    </location>
</feature>
<accession>A0A7E4WCH9</accession>
<name>A0A7E4WCH9_PANRE</name>
<evidence type="ECO:0000313" key="3">
    <source>
        <dbReference type="Proteomes" id="UP000492821"/>
    </source>
</evidence>
<feature type="signal peptide" evidence="2">
    <location>
        <begin position="1"/>
        <end position="16"/>
    </location>
</feature>
<dbReference type="WBParaSite" id="Pan_g967.t1">
    <property type="protein sequence ID" value="Pan_g967.t1"/>
    <property type="gene ID" value="Pan_g967"/>
</dbReference>
<feature type="region of interest" description="Disordered" evidence="1">
    <location>
        <begin position="117"/>
        <end position="138"/>
    </location>
</feature>
<evidence type="ECO:0000313" key="4">
    <source>
        <dbReference type="WBParaSite" id="Pan_g967.t1"/>
    </source>
</evidence>
<keyword evidence="2" id="KW-0732">Signal</keyword>
<protein>
    <submittedName>
        <fullName evidence="4">C6 domain-containing protein</fullName>
    </submittedName>
</protein>
<proteinExistence type="predicted"/>
<reference evidence="3" key="1">
    <citation type="journal article" date="2013" name="Genetics">
        <title>The draft genome and transcriptome of Panagrellus redivivus are shaped by the harsh demands of a free-living lifestyle.</title>
        <authorList>
            <person name="Srinivasan J."/>
            <person name="Dillman A.R."/>
            <person name="Macchietto M.G."/>
            <person name="Heikkinen L."/>
            <person name="Lakso M."/>
            <person name="Fracchia K.M."/>
            <person name="Antoshechkin I."/>
            <person name="Mortazavi A."/>
            <person name="Wong G."/>
            <person name="Sternberg P.W."/>
        </authorList>
    </citation>
    <scope>NUCLEOTIDE SEQUENCE [LARGE SCALE GENOMIC DNA]</scope>
    <source>
        <strain evidence="3">MT8872</strain>
    </source>
</reference>
<dbReference type="AlphaFoldDB" id="A0A7E4WCH9"/>
<evidence type="ECO:0000256" key="2">
    <source>
        <dbReference type="SAM" id="SignalP"/>
    </source>
</evidence>
<reference evidence="4" key="2">
    <citation type="submission" date="2020-10" db="UniProtKB">
        <authorList>
            <consortium name="WormBaseParasite"/>
        </authorList>
    </citation>
    <scope>IDENTIFICATION</scope>
</reference>
<sequence>MKFLIACIAIIALVPAVVPCKSGAMKSYVDKLQKDNPQKCMQCPELNITTLCEVTSGQKVDCGKATITYSLIKTPGLCGRAFVKCNAQKKRPTAIIAVEKDLFEKVPCSQEVIAPEELTSTSTSTTASTTTTTTTTTTTAAPTTVATTTTTETACNKYVPKSQLHYDVPKAAAKKPCKSALAGTTTTTTAEPCEDDIQTTIPPSQFIPIDDDAEVELEPTVEVLREKRAITDVKYQPYTFISKEAYAAESILTCNEYGQWEITNGDGELITGIQELTCLVGAVGL</sequence>
<keyword evidence="3" id="KW-1185">Reference proteome</keyword>
<feature type="compositionally biased region" description="Low complexity" evidence="1">
    <location>
        <begin position="119"/>
        <end position="138"/>
    </location>
</feature>
<evidence type="ECO:0000256" key="1">
    <source>
        <dbReference type="SAM" id="MobiDB-lite"/>
    </source>
</evidence>
<dbReference type="Proteomes" id="UP000492821">
    <property type="component" value="Unassembled WGS sequence"/>
</dbReference>